<dbReference type="Gene3D" id="3.30.200.20">
    <property type="entry name" value="Phosphorylase Kinase, domain 1"/>
    <property type="match status" value="1"/>
</dbReference>
<dbReference type="SUPFAM" id="SSF56112">
    <property type="entry name" value="Protein kinase-like (PK-like)"/>
    <property type="match status" value="1"/>
</dbReference>
<dbReference type="PANTHER" id="PTHR24416:SF550">
    <property type="entry name" value="FIBROBLAST GROWTH FACTOR RECEPTOR HOMOLOG 1-RELATED"/>
    <property type="match status" value="1"/>
</dbReference>
<evidence type="ECO:0000313" key="11">
    <source>
        <dbReference type="Proteomes" id="UP001159405"/>
    </source>
</evidence>
<dbReference type="Proteomes" id="UP001159405">
    <property type="component" value="Unassembled WGS sequence"/>
</dbReference>
<comment type="subcellular location">
    <subcellularLocation>
        <location evidence="1">Membrane</location>
    </subcellularLocation>
</comment>
<dbReference type="PROSITE" id="PS50011">
    <property type="entry name" value="PROTEIN_KINASE_DOM"/>
    <property type="match status" value="1"/>
</dbReference>
<keyword evidence="4" id="KW-0547">Nucleotide-binding</keyword>
<evidence type="ECO:0000256" key="3">
    <source>
        <dbReference type="ARBA" id="ARBA00022729"/>
    </source>
</evidence>
<dbReference type="SMART" id="SM00219">
    <property type="entry name" value="TyrKc"/>
    <property type="match status" value="1"/>
</dbReference>
<gene>
    <name evidence="10" type="ORF">PLOB_00029077</name>
</gene>
<keyword evidence="5" id="KW-0067">ATP-binding</keyword>
<comment type="caution">
    <text evidence="10">The sequence shown here is derived from an EMBL/GenBank/DDBJ whole genome shotgun (WGS) entry which is preliminary data.</text>
</comment>
<keyword evidence="8" id="KW-0675">Receptor</keyword>
<dbReference type="PIRSF" id="PIRSF000615">
    <property type="entry name" value="TyrPK_CSF1-R"/>
    <property type="match status" value="1"/>
</dbReference>
<dbReference type="Gene3D" id="1.10.510.10">
    <property type="entry name" value="Transferase(Phosphotransferase) domain 1"/>
    <property type="match status" value="1"/>
</dbReference>
<dbReference type="InterPro" id="IPR001245">
    <property type="entry name" value="Ser-Thr/Tyr_kinase_cat_dom"/>
</dbReference>
<evidence type="ECO:0000256" key="8">
    <source>
        <dbReference type="ARBA" id="ARBA00023170"/>
    </source>
</evidence>
<dbReference type="PRINTS" id="PR00109">
    <property type="entry name" value="TYRKINASE"/>
</dbReference>
<dbReference type="InterPro" id="IPR050122">
    <property type="entry name" value="RTK"/>
</dbReference>
<dbReference type="PROSITE" id="PS00109">
    <property type="entry name" value="PROTEIN_KINASE_TYR"/>
    <property type="match status" value="1"/>
</dbReference>
<dbReference type="InterPro" id="IPR008266">
    <property type="entry name" value="Tyr_kinase_AS"/>
</dbReference>
<keyword evidence="7" id="KW-0472">Membrane</keyword>
<keyword evidence="2" id="KW-0812">Transmembrane</keyword>
<organism evidence="10 11">
    <name type="scientific">Porites lobata</name>
    <dbReference type="NCBI Taxonomy" id="104759"/>
    <lineage>
        <taxon>Eukaryota</taxon>
        <taxon>Metazoa</taxon>
        <taxon>Cnidaria</taxon>
        <taxon>Anthozoa</taxon>
        <taxon>Hexacorallia</taxon>
        <taxon>Scleractinia</taxon>
        <taxon>Fungiina</taxon>
        <taxon>Poritidae</taxon>
        <taxon>Porites</taxon>
    </lineage>
</organism>
<dbReference type="Pfam" id="PF07714">
    <property type="entry name" value="PK_Tyr_Ser-Thr"/>
    <property type="match status" value="1"/>
</dbReference>
<proteinExistence type="predicted"/>
<dbReference type="PANTHER" id="PTHR24416">
    <property type="entry name" value="TYROSINE-PROTEIN KINASE RECEPTOR"/>
    <property type="match status" value="1"/>
</dbReference>
<reference evidence="10 11" key="1">
    <citation type="submission" date="2022-05" db="EMBL/GenBank/DDBJ databases">
        <authorList>
            <consortium name="Genoscope - CEA"/>
            <person name="William W."/>
        </authorList>
    </citation>
    <scope>NUCLEOTIDE SEQUENCE [LARGE SCALE GENOMIC DNA]</scope>
</reference>
<feature type="domain" description="Protein kinase" evidence="9">
    <location>
        <begin position="3"/>
        <end position="321"/>
    </location>
</feature>
<evidence type="ECO:0000256" key="2">
    <source>
        <dbReference type="ARBA" id="ARBA00022692"/>
    </source>
</evidence>
<accession>A0ABN8RW91</accession>
<keyword evidence="11" id="KW-1185">Reference proteome</keyword>
<protein>
    <recommendedName>
        <fullName evidence="9">Protein kinase domain-containing protein</fullName>
    </recommendedName>
</protein>
<dbReference type="CDD" id="cd00192">
    <property type="entry name" value="PTKc"/>
    <property type="match status" value="1"/>
</dbReference>
<sequence>MRTEFVENLGQGAFSKVQKAKLKDGLEYFDLEKSSRSEMTVAIKKLRDGASEEEKRQFLDEIELMKEVGKHQNVLSFLGCWTTTKPFLLIMEYVSHGDLLRWLRRKRSQISSSTLRNAEASLKNEELYAGTRKQSVTAYQLDELAENTGDECDYDCESFIPFDLMSFARQVARGMSYLAEKGLVHRDLAARNILVAHGKKLKIADFGLMRELHRGMYEVKRQKRLPIKWMAPESLYEQIFSCKSDVWSFGVVMWEIATLGGSPYPLLNNIDVMRRLKTEYRMEKPDLCPDDLYSLMKDCWKQNPYERPSFPELVERLEQLMLQEVEYLDFNLLDETKDYYQVTESSTGEIDDEEMSIA</sequence>
<evidence type="ECO:0000259" key="9">
    <source>
        <dbReference type="PROSITE" id="PS50011"/>
    </source>
</evidence>
<dbReference type="InterPro" id="IPR020635">
    <property type="entry name" value="Tyr_kinase_cat_dom"/>
</dbReference>
<dbReference type="EMBL" id="CALNXK010000362">
    <property type="protein sequence ID" value="CAH3183726.1"/>
    <property type="molecule type" value="Genomic_DNA"/>
</dbReference>
<dbReference type="InterPro" id="IPR011009">
    <property type="entry name" value="Kinase-like_dom_sf"/>
</dbReference>
<evidence type="ECO:0000256" key="1">
    <source>
        <dbReference type="ARBA" id="ARBA00004370"/>
    </source>
</evidence>
<keyword evidence="3" id="KW-0732">Signal</keyword>
<evidence type="ECO:0000256" key="5">
    <source>
        <dbReference type="ARBA" id="ARBA00022840"/>
    </source>
</evidence>
<keyword evidence="6" id="KW-1133">Transmembrane helix</keyword>
<name>A0ABN8RW91_9CNID</name>
<evidence type="ECO:0000256" key="4">
    <source>
        <dbReference type="ARBA" id="ARBA00022741"/>
    </source>
</evidence>
<evidence type="ECO:0000313" key="10">
    <source>
        <dbReference type="EMBL" id="CAH3183726.1"/>
    </source>
</evidence>
<evidence type="ECO:0000256" key="6">
    <source>
        <dbReference type="ARBA" id="ARBA00022989"/>
    </source>
</evidence>
<evidence type="ECO:0000256" key="7">
    <source>
        <dbReference type="ARBA" id="ARBA00023136"/>
    </source>
</evidence>
<dbReference type="InterPro" id="IPR000719">
    <property type="entry name" value="Prot_kinase_dom"/>
</dbReference>